<dbReference type="InterPro" id="IPR017850">
    <property type="entry name" value="Alkaline_phosphatase_core_sf"/>
</dbReference>
<dbReference type="SUPFAM" id="SSF49899">
    <property type="entry name" value="Concanavalin A-like lectins/glucanases"/>
    <property type="match status" value="1"/>
</dbReference>
<dbReference type="AlphaFoldDB" id="A0A6J7QM21"/>
<sequence>MDAQKFQGRIGRDWRDSEPWWPPLPTPPEGAPNVVMIVLDDVGFAQLGCYGSDIATPVIDGLAGEGLRLGNFHTTALCSPTRACLLTGRNHHRNAMGRVADLAIGFPGYWGKPPKENGFLSEILRQRGYATYAIGKWHLTPEDETNMAAPRETWPLGRGFDRWYGFHGGETHQFNPALYCDNHSVRPPATIEEGYHLSADLADRAIEYIGDLRAVDVEKPFFLYFATGACHSPHHAPQEWIDRYRGHFSQGWDSWREATFARQIEMGLLPPETILSPRPDWVPAWETLKEEDRQLSERFMECFAGFLSYTDDQIGRVFSFLEEIGDLDNTVVVVVSDNGASSEGGSEGSINDIRLSNFDPASRREMYSRIEEIGGPLSHNNYPWGWTMAGNTPFKRWKREVHEGGVADPCIIRLPHGRGDKGSIRRQYAHAIDVMPTILDVAGIESPDTIQEVVQSRVDGKSFRPLLSAGAGEDPPIRTTQYFEIFGSRALYHNGWKAVAFHPVGPLYNDGLSPSAPFEDDVWELYHVASDVSESNDVAEQYPEKVEELKELWWREANENDVLPLDNRVLWTLAHPKPDHRKERSVFRYFQQGAQVPEFVAVNVRNRSHSIRVSFTTQDGVIPDGVLVALGSALGGWSLHICQGQVRYVHNLYGKERHSVHSDTLLSPGEHTVVFTFEKDDGAGGEISLEIDGVQDGEGSLSHFTPAGFNGVGVGVTCGFEWGPAVGVGYEAPFAFNGVIQRAEVIATGPIVRDPVLELAAILAEQ</sequence>
<evidence type="ECO:0000313" key="7">
    <source>
        <dbReference type="EMBL" id="CAB4866290.1"/>
    </source>
</evidence>
<accession>A0A6J7QM21</accession>
<dbReference type="InterPro" id="IPR024607">
    <property type="entry name" value="Sulfatase_CS"/>
</dbReference>
<proteinExistence type="inferred from homology"/>
<evidence type="ECO:0000256" key="5">
    <source>
        <dbReference type="SAM" id="MobiDB-lite"/>
    </source>
</evidence>
<dbReference type="InterPro" id="IPR013320">
    <property type="entry name" value="ConA-like_dom_sf"/>
</dbReference>
<dbReference type="EMBL" id="CAFBLT010000001">
    <property type="protein sequence ID" value="CAB4866290.1"/>
    <property type="molecule type" value="Genomic_DNA"/>
</dbReference>
<dbReference type="PROSITE" id="PS00149">
    <property type="entry name" value="SULFATASE_2"/>
    <property type="match status" value="1"/>
</dbReference>
<dbReference type="InterPro" id="IPR050738">
    <property type="entry name" value="Sulfatase"/>
</dbReference>
<reference evidence="8" key="1">
    <citation type="submission" date="2020-05" db="EMBL/GenBank/DDBJ databases">
        <authorList>
            <person name="Chiriac C."/>
            <person name="Salcher M."/>
            <person name="Ghai R."/>
            <person name="Kavagutti S V."/>
        </authorList>
    </citation>
    <scope>NUCLEOTIDE SEQUENCE</scope>
</reference>
<feature type="region of interest" description="Disordered" evidence="5">
    <location>
        <begin position="1"/>
        <end position="26"/>
    </location>
</feature>
<dbReference type="Gene3D" id="3.30.1120.10">
    <property type="match status" value="1"/>
</dbReference>
<dbReference type="GO" id="GO:0046872">
    <property type="term" value="F:metal ion binding"/>
    <property type="evidence" value="ECO:0007669"/>
    <property type="project" value="UniProtKB-KW"/>
</dbReference>
<keyword evidence="4" id="KW-0106">Calcium</keyword>
<comment type="similarity">
    <text evidence="1">Belongs to the sulfatase family.</text>
</comment>
<dbReference type="PROSITE" id="PS00523">
    <property type="entry name" value="SULFATASE_1"/>
    <property type="match status" value="1"/>
</dbReference>
<dbReference type="Pfam" id="PF00884">
    <property type="entry name" value="Sulfatase"/>
    <property type="match status" value="1"/>
</dbReference>
<evidence type="ECO:0000256" key="4">
    <source>
        <dbReference type="ARBA" id="ARBA00022837"/>
    </source>
</evidence>
<protein>
    <submittedName>
        <fullName evidence="8">Unannotated protein</fullName>
    </submittedName>
</protein>
<evidence type="ECO:0000256" key="1">
    <source>
        <dbReference type="ARBA" id="ARBA00008779"/>
    </source>
</evidence>
<dbReference type="EMBL" id="CAFBPM010000005">
    <property type="protein sequence ID" value="CAB5018121.1"/>
    <property type="molecule type" value="Genomic_DNA"/>
</dbReference>
<dbReference type="GO" id="GO:0016787">
    <property type="term" value="F:hydrolase activity"/>
    <property type="evidence" value="ECO:0007669"/>
    <property type="project" value="UniProtKB-KW"/>
</dbReference>
<dbReference type="Gene3D" id="3.40.720.10">
    <property type="entry name" value="Alkaline Phosphatase, subunit A"/>
    <property type="match status" value="1"/>
</dbReference>
<keyword evidence="3" id="KW-0378">Hydrolase</keyword>
<keyword evidence="2" id="KW-0479">Metal-binding</keyword>
<dbReference type="CDD" id="cd16025">
    <property type="entry name" value="PAS_like"/>
    <property type="match status" value="1"/>
</dbReference>
<evidence type="ECO:0000259" key="6">
    <source>
        <dbReference type="Pfam" id="PF00884"/>
    </source>
</evidence>
<evidence type="ECO:0000256" key="3">
    <source>
        <dbReference type="ARBA" id="ARBA00022801"/>
    </source>
</evidence>
<name>A0A6J7QM21_9ZZZZ</name>
<dbReference type="PANTHER" id="PTHR42693:SF43">
    <property type="entry name" value="BLL2667 PROTEIN"/>
    <property type="match status" value="1"/>
</dbReference>
<evidence type="ECO:0000313" key="8">
    <source>
        <dbReference type="EMBL" id="CAB5018121.1"/>
    </source>
</evidence>
<organism evidence="8">
    <name type="scientific">freshwater metagenome</name>
    <dbReference type="NCBI Taxonomy" id="449393"/>
    <lineage>
        <taxon>unclassified sequences</taxon>
        <taxon>metagenomes</taxon>
        <taxon>ecological metagenomes</taxon>
    </lineage>
</organism>
<gene>
    <name evidence="7" type="ORF">UFOPK3427_00507</name>
    <name evidence="8" type="ORF">UFOPK4112_00738</name>
</gene>
<dbReference type="InterPro" id="IPR000917">
    <property type="entry name" value="Sulfatase_N"/>
</dbReference>
<feature type="domain" description="Sulfatase N-terminal" evidence="6">
    <location>
        <begin position="32"/>
        <end position="444"/>
    </location>
</feature>
<evidence type="ECO:0000256" key="2">
    <source>
        <dbReference type="ARBA" id="ARBA00022723"/>
    </source>
</evidence>
<dbReference type="PANTHER" id="PTHR42693">
    <property type="entry name" value="ARYLSULFATASE FAMILY MEMBER"/>
    <property type="match status" value="1"/>
</dbReference>
<dbReference type="SUPFAM" id="SSF53649">
    <property type="entry name" value="Alkaline phosphatase-like"/>
    <property type="match status" value="1"/>
</dbReference>